<keyword evidence="8 16" id="KW-0560">Oxidoreductase</keyword>
<dbReference type="PRINTS" id="PR00411">
    <property type="entry name" value="PNDRDTASEI"/>
</dbReference>
<evidence type="ECO:0000313" key="19">
    <source>
        <dbReference type="EMBL" id="MDI6452804.1"/>
    </source>
</evidence>
<dbReference type="PANTHER" id="PTHR22912:SF217">
    <property type="entry name" value="DIHYDROLIPOYL DEHYDROGENASE"/>
    <property type="match status" value="1"/>
</dbReference>
<dbReference type="InterPro" id="IPR012999">
    <property type="entry name" value="Pyr_OxRdtase_I_AS"/>
</dbReference>
<dbReference type="InterPro" id="IPR004099">
    <property type="entry name" value="Pyr_nucl-diS_OxRdtase_dimer"/>
</dbReference>
<dbReference type="FunFam" id="3.30.390.30:FF:000001">
    <property type="entry name" value="Dihydrolipoyl dehydrogenase"/>
    <property type="match status" value="1"/>
</dbReference>
<accession>A0AAW6U847</accession>
<feature type="binding site" evidence="14">
    <location>
        <position position="268"/>
    </location>
    <ligand>
        <name>NAD(+)</name>
        <dbReference type="ChEBI" id="CHEBI:57540"/>
    </ligand>
</feature>
<dbReference type="Gene3D" id="3.30.390.30">
    <property type="match status" value="1"/>
</dbReference>
<dbReference type="AlphaFoldDB" id="A0AAW6U847"/>
<evidence type="ECO:0000256" key="2">
    <source>
        <dbReference type="ARBA" id="ARBA00007532"/>
    </source>
</evidence>
<keyword evidence="9 14" id="KW-0520">NAD</keyword>
<evidence type="ECO:0000256" key="9">
    <source>
        <dbReference type="ARBA" id="ARBA00023027"/>
    </source>
</evidence>
<keyword evidence="11 16" id="KW-0676">Redox-active center</keyword>
<dbReference type="SUPFAM" id="SSF51905">
    <property type="entry name" value="FAD/NAD(P)-binding domain"/>
    <property type="match status" value="1"/>
</dbReference>
<comment type="caution">
    <text evidence="19">The sequence shown here is derived from an EMBL/GenBank/DDBJ whole genome shotgun (WGS) entry which is preliminary data.</text>
</comment>
<dbReference type="PIRSF" id="PIRSF000350">
    <property type="entry name" value="Mercury_reductase_MerA"/>
    <property type="match status" value="1"/>
</dbReference>
<evidence type="ECO:0000256" key="14">
    <source>
        <dbReference type="PIRSR" id="PIRSR000350-3"/>
    </source>
</evidence>
<feature type="binding site" evidence="14">
    <location>
        <position position="205"/>
    </location>
    <ligand>
        <name>NAD(+)</name>
        <dbReference type="ChEBI" id="CHEBI:57540"/>
    </ligand>
</feature>
<dbReference type="EMBL" id="JASCXW010000011">
    <property type="protein sequence ID" value="MDI6452804.1"/>
    <property type="molecule type" value="Genomic_DNA"/>
</dbReference>
<dbReference type="InterPro" id="IPR001100">
    <property type="entry name" value="Pyr_nuc-diS_OxRdtase"/>
</dbReference>
<keyword evidence="14" id="KW-0547">Nucleotide-binding</keyword>
<feature type="binding site" evidence="14">
    <location>
        <begin position="315"/>
        <end position="318"/>
    </location>
    <ligand>
        <name>FAD</name>
        <dbReference type="ChEBI" id="CHEBI:57692"/>
    </ligand>
</feature>
<keyword evidence="10" id="KW-1015">Disulfide bond</keyword>
<dbReference type="Pfam" id="PF02852">
    <property type="entry name" value="Pyr_redox_dim"/>
    <property type="match status" value="1"/>
</dbReference>
<feature type="binding site" evidence="14">
    <location>
        <position position="309"/>
    </location>
    <ligand>
        <name>FAD</name>
        <dbReference type="ChEBI" id="CHEBI:57692"/>
    </ligand>
</feature>
<feature type="binding site" evidence="14">
    <location>
        <begin position="182"/>
        <end position="189"/>
    </location>
    <ligand>
        <name>NAD(+)</name>
        <dbReference type="ChEBI" id="CHEBI:57540"/>
    </ligand>
</feature>
<dbReference type="RefSeq" id="WP_282839229.1">
    <property type="nucleotide sequence ID" value="NZ_JASCXW010000011.1"/>
</dbReference>
<evidence type="ECO:0000259" key="18">
    <source>
        <dbReference type="Pfam" id="PF07992"/>
    </source>
</evidence>
<feature type="binding site" evidence="14">
    <location>
        <begin position="141"/>
        <end position="143"/>
    </location>
    <ligand>
        <name>FAD</name>
        <dbReference type="ChEBI" id="CHEBI:57692"/>
    </ligand>
</feature>
<dbReference type="InterPro" id="IPR050151">
    <property type="entry name" value="Class-I_Pyr_Nuc-Dis_Oxidored"/>
</dbReference>
<dbReference type="Gene3D" id="3.50.50.60">
    <property type="entry name" value="FAD/NAD(P)-binding domain"/>
    <property type="match status" value="2"/>
</dbReference>
<comment type="miscellaneous">
    <text evidence="16">The active site is a redox-active disulfide bond.</text>
</comment>
<dbReference type="GO" id="GO:0005737">
    <property type="term" value="C:cytoplasm"/>
    <property type="evidence" value="ECO:0007669"/>
    <property type="project" value="UniProtKB-SubCell"/>
</dbReference>
<dbReference type="GO" id="GO:0004148">
    <property type="term" value="F:dihydrolipoyl dehydrogenase (NADH) activity"/>
    <property type="evidence" value="ECO:0007669"/>
    <property type="project" value="UniProtKB-EC"/>
</dbReference>
<evidence type="ECO:0000256" key="6">
    <source>
        <dbReference type="ARBA" id="ARBA00022630"/>
    </source>
</evidence>
<protein>
    <recommendedName>
        <fullName evidence="4 16">Dihydrolipoyl dehydrogenase</fullName>
        <ecNumber evidence="3 16">1.8.1.4</ecNumber>
    </recommendedName>
</protein>
<evidence type="ECO:0000256" key="11">
    <source>
        <dbReference type="ARBA" id="ARBA00023284"/>
    </source>
</evidence>
<dbReference type="InterPro" id="IPR023753">
    <property type="entry name" value="FAD/NAD-binding_dom"/>
</dbReference>
<name>A0AAW6U847_9MOLU</name>
<dbReference type="NCBIfam" id="TIGR01350">
    <property type="entry name" value="lipoamide_DH"/>
    <property type="match status" value="1"/>
</dbReference>
<dbReference type="SUPFAM" id="SSF55424">
    <property type="entry name" value="FAD/NAD-linked reductases, dimerisation (C-terminal) domain"/>
    <property type="match status" value="1"/>
</dbReference>
<dbReference type="InterPro" id="IPR016156">
    <property type="entry name" value="FAD/NAD-linked_Rdtase_dimer_sf"/>
</dbReference>
<evidence type="ECO:0000256" key="10">
    <source>
        <dbReference type="ARBA" id="ARBA00023157"/>
    </source>
</evidence>
<proteinExistence type="inferred from homology"/>
<dbReference type="PRINTS" id="PR00368">
    <property type="entry name" value="FADPNR"/>
</dbReference>
<evidence type="ECO:0000256" key="5">
    <source>
        <dbReference type="ARBA" id="ARBA00022490"/>
    </source>
</evidence>
<comment type="similarity">
    <text evidence="2 16">Belongs to the class-I pyridine nucleotide-disulfide oxidoreductase family.</text>
</comment>
<evidence type="ECO:0000256" key="3">
    <source>
        <dbReference type="ARBA" id="ARBA00012608"/>
    </source>
</evidence>
<keyword evidence="20" id="KW-1185">Reference proteome</keyword>
<dbReference type="PROSITE" id="PS00076">
    <property type="entry name" value="PYRIDINE_REDOX_1"/>
    <property type="match status" value="1"/>
</dbReference>
<dbReference type="InterPro" id="IPR006258">
    <property type="entry name" value="Lipoamide_DH"/>
</dbReference>
<organism evidence="19 20">
    <name type="scientific">Peloplasma aerotolerans</name>
    <dbReference type="NCBI Taxonomy" id="3044389"/>
    <lineage>
        <taxon>Bacteria</taxon>
        <taxon>Bacillati</taxon>
        <taxon>Mycoplasmatota</taxon>
        <taxon>Mollicutes</taxon>
        <taxon>Acholeplasmatales</taxon>
        <taxon>Acholeplasmataceae</taxon>
        <taxon>Peloplasma</taxon>
    </lineage>
</organism>
<reference evidence="19" key="1">
    <citation type="submission" date="2023-05" db="EMBL/GenBank/DDBJ databases">
        <title>Mariniplasma microaerophilum sp. nov., a novel anaerobic mollicute isolated from terrestrial mud volcano, Taman Peninsula, Russia.</title>
        <authorList>
            <person name="Khomyakova M.A."/>
            <person name="Merkel A.Y."/>
            <person name="Slobodkin A.I."/>
        </authorList>
    </citation>
    <scope>NUCLEOTIDE SEQUENCE</scope>
    <source>
        <strain evidence="19">M4Ah</strain>
    </source>
</reference>
<keyword evidence="7 14" id="KW-0274">FAD</keyword>
<evidence type="ECO:0000256" key="1">
    <source>
        <dbReference type="ARBA" id="ARBA00004496"/>
    </source>
</evidence>
<dbReference type="InterPro" id="IPR036188">
    <property type="entry name" value="FAD/NAD-bd_sf"/>
</dbReference>
<keyword evidence="6 16" id="KW-0285">Flavoprotein</keyword>
<evidence type="ECO:0000256" key="15">
    <source>
        <dbReference type="PIRSR" id="PIRSR000350-4"/>
    </source>
</evidence>
<dbReference type="Pfam" id="PF07992">
    <property type="entry name" value="Pyr_redox_2"/>
    <property type="match status" value="1"/>
</dbReference>
<evidence type="ECO:0000256" key="8">
    <source>
        <dbReference type="ARBA" id="ARBA00023002"/>
    </source>
</evidence>
<evidence type="ECO:0000256" key="16">
    <source>
        <dbReference type="RuleBase" id="RU003692"/>
    </source>
</evidence>
<feature type="active site" description="Proton acceptor" evidence="13">
    <location>
        <position position="442"/>
    </location>
</feature>
<evidence type="ECO:0000259" key="17">
    <source>
        <dbReference type="Pfam" id="PF02852"/>
    </source>
</evidence>
<feature type="domain" description="Pyridine nucleotide-disulphide oxidoreductase dimerisation" evidence="17">
    <location>
        <begin position="343"/>
        <end position="452"/>
    </location>
</feature>
<evidence type="ECO:0000256" key="4">
    <source>
        <dbReference type="ARBA" id="ARBA00016961"/>
    </source>
</evidence>
<dbReference type="EC" id="1.8.1.4" evidence="3 16"/>
<evidence type="ECO:0000256" key="13">
    <source>
        <dbReference type="PIRSR" id="PIRSR000350-2"/>
    </source>
</evidence>
<feature type="domain" description="FAD/NAD(P)-binding" evidence="18">
    <location>
        <begin position="5"/>
        <end position="324"/>
    </location>
</feature>
<comment type="subcellular location">
    <subcellularLocation>
        <location evidence="1">Cytoplasm</location>
    </subcellularLocation>
</comment>
<comment type="catalytic activity">
    <reaction evidence="12 16">
        <text>N(6)-[(R)-dihydrolipoyl]-L-lysyl-[protein] + NAD(+) = N(6)-[(R)-lipoyl]-L-lysyl-[protein] + NADH + H(+)</text>
        <dbReference type="Rhea" id="RHEA:15045"/>
        <dbReference type="Rhea" id="RHEA-COMP:10474"/>
        <dbReference type="Rhea" id="RHEA-COMP:10475"/>
        <dbReference type="ChEBI" id="CHEBI:15378"/>
        <dbReference type="ChEBI" id="CHEBI:57540"/>
        <dbReference type="ChEBI" id="CHEBI:57945"/>
        <dbReference type="ChEBI" id="CHEBI:83099"/>
        <dbReference type="ChEBI" id="CHEBI:83100"/>
        <dbReference type="EC" id="1.8.1.4"/>
    </reaction>
</comment>
<sequence>MKNYELVIIGGGPGGYHAADIAGKSGIQTLLIEKHKLGGVCLNEGCIPSKALLNSAKQYTYALHGDSYGVHAKDITFNMEEVVNRKNQVVKTLVDGVGYKMKTSKVTVIEGTAEIIKKENQDYILKVNEQQYSAKKLIIATGSTPILPPIEGLSEALKSKKILTSKETLDLTELPKNLTVIGGGVIGLEMASYFAQIGSKVTVIEMQPTIGGALDQELSKELKKILENQGISFKLNAKVTKISDHEITYSLNDESYTIKHDYALLSVGRKANTKDLGIENIHIELSKNGAIITDDQLKTNIANVYAIGDVNGKSMLAHTAYKEAEVCISNIQGKADYIEYDYIPSVIYTNPEVSSVGYTEAQAKEKGYDVKVIKLPVSYSGRHLAESNDKNGFLKLIINQKKNTLIGAHILSLYASEIILFLSSMIHLEIQIETLKQIIYPHPTVGELIKDALFHI</sequence>
<dbReference type="GO" id="GO:0006103">
    <property type="term" value="P:2-oxoglutarate metabolic process"/>
    <property type="evidence" value="ECO:0007669"/>
    <property type="project" value="TreeGrafter"/>
</dbReference>
<dbReference type="Proteomes" id="UP001431532">
    <property type="component" value="Unassembled WGS sequence"/>
</dbReference>
<feature type="binding site" evidence="14">
    <location>
        <position position="50"/>
    </location>
    <ligand>
        <name>FAD</name>
        <dbReference type="ChEBI" id="CHEBI:57692"/>
    </ligand>
</feature>
<evidence type="ECO:0000313" key="20">
    <source>
        <dbReference type="Proteomes" id="UP001431532"/>
    </source>
</evidence>
<comment type="cofactor">
    <cofactor evidence="14 16">
        <name>FAD</name>
        <dbReference type="ChEBI" id="CHEBI:57692"/>
    </cofactor>
    <text evidence="14 16">Binds 1 FAD per subunit.</text>
</comment>
<gene>
    <name evidence="19" type="primary">lpdA</name>
    <name evidence="19" type="ORF">QJ521_04440</name>
</gene>
<evidence type="ECO:0000256" key="7">
    <source>
        <dbReference type="ARBA" id="ARBA00022827"/>
    </source>
</evidence>
<keyword evidence="5" id="KW-0963">Cytoplasm</keyword>
<dbReference type="GO" id="GO:0050660">
    <property type="term" value="F:flavin adenine dinucleotide binding"/>
    <property type="evidence" value="ECO:0007669"/>
    <property type="project" value="InterPro"/>
</dbReference>
<dbReference type="PANTHER" id="PTHR22912">
    <property type="entry name" value="DISULFIDE OXIDOREDUCTASE"/>
    <property type="match status" value="1"/>
</dbReference>
<evidence type="ECO:0000256" key="12">
    <source>
        <dbReference type="ARBA" id="ARBA00049187"/>
    </source>
</evidence>
<feature type="disulfide bond" description="Redox-active" evidence="15">
    <location>
        <begin position="41"/>
        <end position="46"/>
    </location>
</feature>